<protein>
    <submittedName>
        <fullName evidence="2">Membrane protein</fullName>
    </submittedName>
</protein>
<dbReference type="PATRIC" id="fig|1423783.4.peg.1930"/>
<evidence type="ECO:0000313" key="2">
    <source>
        <dbReference type="EMBL" id="KRL84933.1"/>
    </source>
</evidence>
<feature type="transmembrane region" description="Helical" evidence="1">
    <location>
        <begin position="177"/>
        <end position="199"/>
    </location>
</feature>
<dbReference type="NCBIfam" id="TIGR01906">
    <property type="entry name" value="integ_TIGR01906"/>
    <property type="match status" value="1"/>
</dbReference>
<keyword evidence="3" id="KW-1185">Reference proteome</keyword>
<dbReference type="InterPro" id="IPR010178">
    <property type="entry name" value="Lit"/>
</dbReference>
<sequence length="207" mass="24050">MRRWGRLVTMWLALISGIIFVVTLVSVPLFVGWIHWDRLDRVAGMSPARLLHNYLNMWSYLYMPWVHRLWLPDFRVSVSGATHFADVQRLFVLNLVVMVVTVPLTWKWLHRLREQHQGYLLRTSAWGGLTVVAALLVAMGLNFNVFFIAFHELLFRNQDWEFDPQLDPIINVLPEGFFAACFAIGFLLLVGALVSMLVWGRRDARRG</sequence>
<dbReference type="STRING" id="1423783.FC50_GL001888"/>
<feature type="transmembrane region" description="Helical" evidence="1">
    <location>
        <begin position="90"/>
        <end position="109"/>
    </location>
</feature>
<gene>
    <name evidence="2" type="ORF">FC50_GL001888</name>
</gene>
<keyword evidence="1" id="KW-1133">Transmembrane helix</keyword>
<organism evidence="2 3">
    <name type="scientific">Lacticaseibacillus pantheris DSM 15945 = JCM 12539 = NBRC 106106</name>
    <dbReference type="NCBI Taxonomy" id="1423783"/>
    <lineage>
        <taxon>Bacteria</taxon>
        <taxon>Bacillati</taxon>
        <taxon>Bacillota</taxon>
        <taxon>Bacilli</taxon>
        <taxon>Lactobacillales</taxon>
        <taxon>Lactobacillaceae</taxon>
        <taxon>Lacticaseibacillus</taxon>
    </lineage>
</organism>
<name>A0A0R1U226_9LACO</name>
<dbReference type="AlphaFoldDB" id="A0A0R1U226"/>
<evidence type="ECO:0000313" key="3">
    <source>
        <dbReference type="Proteomes" id="UP000051922"/>
    </source>
</evidence>
<dbReference type="Proteomes" id="UP000051922">
    <property type="component" value="Unassembled WGS sequence"/>
</dbReference>
<evidence type="ECO:0000256" key="1">
    <source>
        <dbReference type="SAM" id="Phobius"/>
    </source>
</evidence>
<feature type="transmembrane region" description="Helical" evidence="1">
    <location>
        <begin position="12"/>
        <end position="36"/>
    </location>
</feature>
<keyword evidence="1" id="KW-0812">Transmembrane</keyword>
<comment type="caution">
    <text evidence="2">The sequence shown here is derived from an EMBL/GenBank/DDBJ whole genome shotgun (WGS) entry which is preliminary data.</text>
</comment>
<feature type="transmembrane region" description="Helical" evidence="1">
    <location>
        <begin position="129"/>
        <end position="150"/>
    </location>
</feature>
<reference evidence="2 3" key="1">
    <citation type="journal article" date="2015" name="Genome Announc.">
        <title>Expanding the biotechnology potential of lactobacilli through comparative genomics of 213 strains and associated genera.</title>
        <authorList>
            <person name="Sun Z."/>
            <person name="Harris H.M."/>
            <person name="McCann A."/>
            <person name="Guo C."/>
            <person name="Argimon S."/>
            <person name="Zhang W."/>
            <person name="Yang X."/>
            <person name="Jeffery I.B."/>
            <person name="Cooney J.C."/>
            <person name="Kagawa T.F."/>
            <person name="Liu W."/>
            <person name="Song Y."/>
            <person name="Salvetti E."/>
            <person name="Wrobel A."/>
            <person name="Rasinkangas P."/>
            <person name="Parkhill J."/>
            <person name="Rea M.C."/>
            <person name="O'Sullivan O."/>
            <person name="Ritari J."/>
            <person name="Douillard F.P."/>
            <person name="Paul Ross R."/>
            <person name="Yang R."/>
            <person name="Briner A.E."/>
            <person name="Felis G.E."/>
            <person name="de Vos W.M."/>
            <person name="Barrangou R."/>
            <person name="Klaenhammer T.R."/>
            <person name="Caufield P.W."/>
            <person name="Cui Y."/>
            <person name="Zhang H."/>
            <person name="O'Toole P.W."/>
        </authorList>
    </citation>
    <scope>NUCLEOTIDE SEQUENCE [LARGE SCALE GENOMIC DNA]</scope>
    <source>
        <strain evidence="2 3">DSM 15945</strain>
    </source>
</reference>
<proteinExistence type="predicted"/>
<dbReference type="Pfam" id="PF07314">
    <property type="entry name" value="Lit"/>
    <property type="match status" value="1"/>
</dbReference>
<accession>A0A0R1U226</accession>
<dbReference type="EMBL" id="AZFJ01000056">
    <property type="protein sequence ID" value="KRL84933.1"/>
    <property type="molecule type" value="Genomic_DNA"/>
</dbReference>
<keyword evidence="1" id="KW-0472">Membrane</keyword>